<keyword evidence="2" id="KW-0472">Membrane</keyword>
<organism evidence="3 4">
    <name type="scientific">Rhipicephalus microplus</name>
    <name type="common">Cattle tick</name>
    <name type="synonym">Boophilus microplus</name>
    <dbReference type="NCBI Taxonomy" id="6941"/>
    <lineage>
        <taxon>Eukaryota</taxon>
        <taxon>Metazoa</taxon>
        <taxon>Ecdysozoa</taxon>
        <taxon>Arthropoda</taxon>
        <taxon>Chelicerata</taxon>
        <taxon>Arachnida</taxon>
        <taxon>Acari</taxon>
        <taxon>Parasitiformes</taxon>
        <taxon>Ixodida</taxon>
        <taxon>Ixodoidea</taxon>
        <taxon>Ixodidae</taxon>
        <taxon>Rhipicephalinae</taxon>
        <taxon>Rhipicephalus</taxon>
        <taxon>Boophilus</taxon>
    </lineage>
</organism>
<keyword evidence="2" id="KW-1133">Transmembrane helix</keyword>
<accession>A0A9J6CWE6</accession>
<comment type="caution">
    <text evidence="3">The sequence shown here is derived from an EMBL/GenBank/DDBJ whole genome shotgun (WGS) entry which is preliminary data.</text>
</comment>
<dbReference type="Proteomes" id="UP000821866">
    <property type="component" value="Unassembled WGS sequence"/>
</dbReference>
<protein>
    <submittedName>
        <fullName evidence="3">Uncharacterized protein</fullName>
    </submittedName>
</protein>
<keyword evidence="2" id="KW-0812">Transmembrane</keyword>
<name>A0A9J6CWE6_RHIMP</name>
<feature type="compositionally biased region" description="Polar residues" evidence="1">
    <location>
        <begin position="64"/>
        <end position="82"/>
    </location>
</feature>
<proteinExistence type="predicted"/>
<gene>
    <name evidence="3" type="ORF">HPB51_028619</name>
</gene>
<sequence length="100" mass="10841">MESELVPRVSIPVVVVKRHELHVIVAVLALAILGCVCVLGYSFRNFATLRGNAEEGRTYIAFHTNSSDPLGSGNPRTNNLSRSAARPDAIDAPLPDFRRG</sequence>
<dbReference type="AlphaFoldDB" id="A0A9J6CWE6"/>
<feature type="region of interest" description="Disordered" evidence="1">
    <location>
        <begin position="64"/>
        <end position="100"/>
    </location>
</feature>
<dbReference type="EMBL" id="JABSTU010005450">
    <property type="protein sequence ID" value="KAH7942699.1"/>
    <property type="molecule type" value="Genomic_DNA"/>
</dbReference>
<evidence type="ECO:0000313" key="4">
    <source>
        <dbReference type="Proteomes" id="UP000821866"/>
    </source>
</evidence>
<evidence type="ECO:0000256" key="1">
    <source>
        <dbReference type="SAM" id="MobiDB-lite"/>
    </source>
</evidence>
<feature type="transmembrane region" description="Helical" evidence="2">
    <location>
        <begin position="20"/>
        <end position="41"/>
    </location>
</feature>
<evidence type="ECO:0000256" key="2">
    <source>
        <dbReference type="SAM" id="Phobius"/>
    </source>
</evidence>
<evidence type="ECO:0000313" key="3">
    <source>
        <dbReference type="EMBL" id="KAH7942699.1"/>
    </source>
</evidence>
<keyword evidence="4" id="KW-1185">Reference proteome</keyword>
<reference evidence="3" key="2">
    <citation type="submission" date="2021-09" db="EMBL/GenBank/DDBJ databases">
        <authorList>
            <person name="Jia N."/>
            <person name="Wang J."/>
            <person name="Shi W."/>
            <person name="Du L."/>
            <person name="Sun Y."/>
            <person name="Zhan W."/>
            <person name="Jiang J."/>
            <person name="Wang Q."/>
            <person name="Zhang B."/>
            <person name="Ji P."/>
            <person name="Sakyi L.B."/>
            <person name="Cui X."/>
            <person name="Yuan T."/>
            <person name="Jiang B."/>
            <person name="Yang W."/>
            <person name="Lam T.T.-Y."/>
            <person name="Chang Q."/>
            <person name="Ding S."/>
            <person name="Wang X."/>
            <person name="Zhu J."/>
            <person name="Ruan X."/>
            <person name="Zhao L."/>
            <person name="Wei J."/>
            <person name="Que T."/>
            <person name="Du C."/>
            <person name="Cheng J."/>
            <person name="Dai P."/>
            <person name="Han X."/>
            <person name="Huang E."/>
            <person name="Gao Y."/>
            <person name="Liu J."/>
            <person name="Shao H."/>
            <person name="Ye R."/>
            <person name="Li L."/>
            <person name="Wei W."/>
            <person name="Wang X."/>
            <person name="Wang C."/>
            <person name="Huo Q."/>
            <person name="Li W."/>
            <person name="Guo W."/>
            <person name="Chen H."/>
            <person name="Chen S."/>
            <person name="Zhou L."/>
            <person name="Zhou L."/>
            <person name="Ni X."/>
            <person name="Tian J."/>
            <person name="Zhou Y."/>
            <person name="Sheng Y."/>
            <person name="Liu T."/>
            <person name="Pan Y."/>
            <person name="Xia L."/>
            <person name="Li J."/>
            <person name="Zhao F."/>
            <person name="Cao W."/>
        </authorList>
    </citation>
    <scope>NUCLEOTIDE SEQUENCE</scope>
    <source>
        <strain evidence="3">Rmic-2018</strain>
        <tissue evidence="3">Larvae</tissue>
    </source>
</reference>
<reference evidence="3" key="1">
    <citation type="journal article" date="2020" name="Cell">
        <title>Large-Scale Comparative Analyses of Tick Genomes Elucidate Their Genetic Diversity and Vector Capacities.</title>
        <authorList>
            <consortium name="Tick Genome and Microbiome Consortium (TIGMIC)"/>
            <person name="Jia N."/>
            <person name="Wang J."/>
            <person name="Shi W."/>
            <person name="Du L."/>
            <person name="Sun Y."/>
            <person name="Zhan W."/>
            <person name="Jiang J.F."/>
            <person name="Wang Q."/>
            <person name="Zhang B."/>
            <person name="Ji P."/>
            <person name="Bell-Sakyi L."/>
            <person name="Cui X.M."/>
            <person name="Yuan T.T."/>
            <person name="Jiang B.G."/>
            <person name="Yang W.F."/>
            <person name="Lam T.T."/>
            <person name="Chang Q.C."/>
            <person name="Ding S.J."/>
            <person name="Wang X.J."/>
            <person name="Zhu J.G."/>
            <person name="Ruan X.D."/>
            <person name="Zhao L."/>
            <person name="Wei J.T."/>
            <person name="Ye R.Z."/>
            <person name="Que T.C."/>
            <person name="Du C.H."/>
            <person name="Zhou Y.H."/>
            <person name="Cheng J.X."/>
            <person name="Dai P.F."/>
            <person name="Guo W.B."/>
            <person name="Han X.H."/>
            <person name="Huang E.J."/>
            <person name="Li L.F."/>
            <person name="Wei W."/>
            <person name="Gao Y.C."/>
            <person name="Liu J.Z."/>
            <person name="Shao H.Z."/>
            <person name="Wang X."/>
            <person name="Wang C.C."/>
            <person name="Yang T.C."/>
            <person name="Huo Q.B."/>
            <person name="Li W."/>
            <person name="Chen H.Y."/>
            <person name="Chen S.E."/>
            <person name="Zhou L.G."/>
            <person name="Ni X.B."/>
            <person name="Tian J.H."/>
            <person name="Sheng Y."/>
            <person name="Liu T."/>
            <person name="Pan Y.S."/>
            <person name="Xia L.Y."/>
            <person name="Li J."/>
            <person name="Zhao F."/>
            <person name="Cao W.C."/>
        </authorList>
    </citation>
    <scope>NUCLEOTIDE SEQUENCE</scope>
    <source>
        <strain evidence="3">Rmic-2018</strain>
    </source>
</reference>